<reference evidence="2" key="1">
    <citation type="submission" date="2022-07" db="EMBL/GenBank/DDBJ databases">
        <title>Fungi with potential for degradation of polypropylene.</title>
        <authorList>
            <person name="Gostincar C."/>
        </authorList>
    </citation>
    <scope>NUCLEOTIDE SEQUENCE</scope>
    <source>
        <strain evidence="2">EXF-13308</strain>
    </source>
</reference>
<evidence type="ECO:0000313" key="2">
    <source>
        <dbReference type="EMBL" id="KAJ9142648.1"/>
    </source>
</evidence>
<feature type="region of interest" description="Disordered" evidence="1">
    <location>
        <begin position="1"/>
        <end position="87"/>
    </location>
</feature>
<keyword evidence="3" id="KW-1185">Reference proteome</keyword>
<gene>
    <name evidence="2" type="ORF">NKR23_g7072</name>
</gene>
<protein>
    <submittedName>
        <fullName evidence="2">Uncharacterized protein</fullName>
    </submittedName>
</protein>
<accession>A0AA38VNC1</accession>
<dbReference type="Proteomes" id="UP001174694">
    <property type="component" value="Unassembled WGS sequence"/>
</dbReference>
<name>A0AA38VNC1_9PEZI</name>
<dbReference type="AlphaFoldDB" id="A0AA38VNC1"/>
<comment type="caution">
    <text evidence="2">The sequence shown here is derived from an EMBL/GenBank/DDBJ whole genome shotgun (WGS) entry which is preliminary data.</text>
</comment>
<organism evidence="2 3">
    <name type="scientific">Pleurostoma richardsiae</name>
    <dbReference type="NCBI Taxonomy" id="41990"/>
    <lineage>
        <taxon>Eukaryota</taxon>
        <taxon>Fungi</taxon>
        <taxon>Dikarya</taxon>
        <taxon>Ascomycota</taxon>
        <taxon>Pezizomycotina</taxon>
        <taxon>Sordariomycetes</taxon>
        <taxon>Sordariomycetidae</taxon>
        <taxon>Calosphaeriales</taxon>
        <taxon>Pleurostomataceae</taxon>
        <taxon>Pleurostoma</taxon>
    </lineage>
</organism>
<feature type="compositionally biased region" description="Polar residues" evidence="1">
    <location>
        <begin position="24"/>
        <end position="36"/>
    </location>
</feature>
<dbReference type="EMBL" id="JANBVO010000021">
    <property type="protein sequence ID" value="KAJ9142648.1"/>
    <property type="molecule type" value="Genomic_DNA"/>
</dbReference>
<proteinExistence type="predicted"/>
<sequence length="452" mass="51164">MANTSPIPFFLNPEKYKLNPPRPQSQLAALNASDPNSWKALDDWGYNPPQTLLPIRGKLPEVAEEDEDPEAEDKEGQADGEDDTTPPEADVLLELIGAEHEENEEEEDDEETLAEVDDMFGPMDNEDDNATYLDMLVMQREIEKMAQSDPEMVLFRLQDRNAKNTDGEFQESVQMEQRRWMLWAIYNVIPTFEVEVVTSGSSSPKKNSKIDKILALFETHGTTSFIATVHHDLLVHHMSPNPLTMDAYPNVEPVSVPSVSSMAVSLAAQSFSSVYCLSLPALIPWFNIFKVIEKIAEGLVPGGLLHLIIIDPLPLSSTIGDYTRDWLEEYLVMNTDEKWLCKTPNTQITRWLRNAGLLADGSVVRKARFMAVTDEQELPADERPGLDQNGERKEDRVLTALQDTVGRMLWRDVWGRHLTGGKFWWEDPLCVQECVERKTTFEYTIIDAVRAA</sequence>
<feature type="compositionally biased region" description="Acidic residues" evidence="1">
    <location>
        <begin position="62"/>
        <end position="85"/>
    </location>
</feature>
<evidence type="ECO:0000313" key="3">
    <source>
        <dbReference type="Proteomes" id="UP001174694"/>
    </source>
</evidence>
<evidence type="ECO:0000256" key="1">
    <source>
        <dbReference type="SAM" id="MobiDB-lite"/>
    </source>
</evidence>